<reference evidence="12" key="1">
    <citation type="journal article" date="2019" name="Int. J. Syst. Evol. Microbiol.">
        <title>The Global Catalogue of Microorganisms (GCM) 10K type strain sequencing project: providing services to taxonomists for standard genome sequencing and annotation.</title>
        <authorList>
            <consortium name="The Broad Institute Genomics Platform"/>
            <consortium name="The Broad Institute Genome Sequencing Center for Infectious Disease"/>
            <person name="Wu L."/>
            <person name="Ma J."/>
        </authorList>
    </citation>
    <scope>NUCLEOTIDE SEQUENCE [LARGE SCALE GENOMIC DNA]</scope>
    <source>
        <strain evidence="12">CGMCC 1.7064</strain>
    </source>
</reference>
<dbReference type="InterPro" id="IPR001185">
    <property type="entry name" value="MS_channel"/>
</dbReference>
<dbReference type="InterPro" id="IPR019823">
    <property type="entry name" value="Mechanosensitive_channel_CS"/>
</dbReference>
<keyword evidence="9 10" id="KW-0407">Ion channel</keyword>
<evidence type="ECO:0000313" key="11">
    <source>
        <dbReference type="EMBL" id="GGO46301.1"/>
    </source>
</evidence>
<evidence type="ECO:0000256" key="9">
    <source>
        <dbReference type="ARBA" id="ARBA00023303"/>
    </source>
</evidence>
<evidence type="ECO:0000256" key="10">
    <source>
        <dbReference type="HAMAP-Rule" id="MF_00115"/>
    </source>
</evidence>
<dbReference type="PROSITE" id="PS01327">
    <property type="entry name" value="MSCL"/>
    <property type="match status" value="1"/>
</dbReference>
<keyword evidence="6 10" id="KW-1133">Transmembrane helix</keyword>
<name>A0ABQ2M355_9MICC</name>
<evidence type="ECO:0000256" key="3">
    <source>
        <dbReference type="ARBA" id="ARBA00022448"/>
    </source>
</evidence>
<protein>
    <recommendedName>
        <fullName evidence="10">Large-conductance mechanosensitive channel</fullName>
    </recommendedName>
</protein>
<comment type="caution">
    <text evidence="11">The sequence shown here is derived from an EMBL/GenBank/DDBJ whole genome shotgun (WGS) entry which is preliminary data.</text>
</comment>
<dbReference type="InterPro" id="IPR037673">
    <property type="entry name" value="MSC/AndL"/>
</dbReference>
<proteinExistence type="inferred from homology"/>
<evidence type="ECO:0000256" key="4">
    <source>
        <dbReference type="ARBA" id="ARBA00022475"/>
    </source>
</evidence>
<keyword evidence="3 10" id="KW-0813">Transport</keyword>
<gene>
    <name evidence="10" type="primary">mscL</name>
    <name evidence="11" type="ORF">GCM10010977_20950</name>
</gene>
<dbReference type="PANTHER" id="PTHR30266">
    <property type="entry name" value="MECHANOSENSITIVE CHANNEL MSCL"/>
    <property type="match status" value="1"/>
</dbReference>
<dbReference type="PANTHER" id="PTHR30266:SF2">
    <property type="entry name" value="LARGE-CONDUCTANCE MECHANOSENSITIVE CHANNEL"/>
    <property type="match status" value="1"/>
</dbReference>
<dbReference type="PRINTS" id="PR01264">
    <property type="entry name" value="MECHCHANNEL"/>
</dbReference>
<dbReference type="EMBL" id="BMLQ01000005">
    <property type="protein sequence ID" value="GGO46301.1"/>
    <property type="molecule type" value="Genomic_DNA"/>
</dbReference>
<dbReference type="Pfam" id="PF01741">
    <property type="entry name" value="MscL"/>
    <property type="match status" value="1"/>
</dbReference>
<keyword evidence="8 10" id="KW-0472">Membrane</keyword>
<organism evidence="11 12">
    <name type="scientific">Citricoccus zhacaiensis</name>
    <dbReference type="NCBI Taxonomy" id="489142"/>
    <lineage>
        <taxon>Bacteria</taxon>
        <taxon>Bacillati</taxon>
        <taxon>Actinomycetota</taxon>
        <taxon>Actinomycetes</taxon>
        <taxon>Micrococcales</taxon>
        <taxon>Micrococcaceae</taxon>
        <taxon>Citricoccus</taxon>
    </lineage>
</organism>
<feature type="transmembrane region" description="Helical" evidence="10">
    <location>
        <begin position="80"/>
        <end position="105"/>
    </location>
</feature>
<keyword evidence="7 10" id="KW-0406">Ion transport</keyword>
<keyword evidence="4 10" id="KW-1003">Cell membrane</keyword>
<evidence type="ECO:0000256" key="1">
    <source>
        <dbReference type="ARBA" id="ARBA00004651"/>
    </source>
</evidence>
<evidence type="ECO:0000256" key="8">
    <source>
        <dbReference type="ARBA" id="ARBA00023136"/>
    </source>
</evidence>
<evidence type="ECO:0000313" key="12">
    <source>
        <dbReference type="Proteomes" id="UP000642509"/>
    </source>
</evidence>
<evidence type="ECO:0000256" key="6">
    <source>
        <dbReference type="ARBA" id="ARBA00022989"/>
    </source>
</evidence>
<comment type="function">
    <text evidence="10">Channel that opens in response to stretch forces in the membrane lipid bilayer. May participate in the regulation of osmotic pressure changes within the cell.</text>
</comment>
<evidence type="ECO:0000256" key="5">
    <source>
        <dbReference type="ARBA" id="ARBA00022692"/>
    </source>
</evidence>
<dbReference type="NCBIfam" id="TIGR00220">
    <property type="entry name" value="mscL"/>
    <property type="match status" value="1"/>
</dbReference>
<keyword evidence="5 10" id="KW-0812">Transmembrane</keyword>
<dbReference type="InterPro" id="IPR036019">
    <property type="entry name" value="MscL_channel"/>
</dbReference>
<feature type="transmembrane region" description="Helical" evidence="10">
    <location>
        <begin position="27"/>
        <end position="48"/>
    </location>
</feature>
<keyword evidence="12" id="KW-1185">Reference proteome</keyword>
<sequence length="154" mass="16457">MVAAGAQSVYVEAMLQGFKDFIMKGNVIDLAVAVVIGSAFGAVITAMVDSVLMPFISGLTQSPNFDSFAVVTFNGNDIRFGVLLTAVVNFLLIAAAVYFVIVMPMNKMIEMRNRKLGIDPDAVEPSDDVVLLTEIRDLLAANRSGGSVPPRTEN</sequence>
<dbReference type="Gene3D" id="1.10.1200.120">
    <property type="entry name" value="Large-conductance mechanosensitive channel, MscL, domain 1"/>
    <property type="match status" value="1"/>
</dbReference>
<comment type="subcellular location">
    <subcellularLocation>
        <location evidence="1 10">Cell membrane</location>
        <topology evidence="1 10">Multi-pass membrane protein</topology>
    </subcellularLocation>
</comment>
<comment type="similarity">
    <text evidence="2 10">Belongs to the MscL family.</text>
</comment>
<dbReference type="Proteomes" id="UP000642509">
    <property type="component" value="Unassembled WGS sequence"/>
</dbReference>
<dbReference type="HAMAP" id="MF_00115">
    <property type="entry name" value="MscL"/>
    <property type="match status" value="1"/>
</dbReference>
<comment type="subunit">
    <text evidence="10">Homopentamer.</text>
</comment>
<accession>A0ABQ2M355</accession>
<dbReference type="SUPFAM" id="SSF81330">
    <property type="entry name" value="Gated mechanosensitive channel"/>
    <property type="match status" value="1"/>
</dbReference>
<evidence type="ECO:0000256" key="7">
    <source>
        <dbReference type="ARBA" id="ARBA00023065"/>
    </source>
</evidence>
<evidence type="ECO:0000256" key="2">
    <source>
        <dbReference type="ARBA" id="ARBA00007254"/>
    </source>
</evidence>